<proteinExistence type="predicted"/>
<accession>A0ABV5GIY7</accession>
<dbReference type="EMBL" id="JBHMEY010000005">
    <property type="protein sequence ID" value="MFB9095267.1"/>
    <property type="molecule type" value="Genomic_DNA"/>
</dbReference>
<dbReference type="Proteomes" id="UP001589607">
    <property type="component" value="Unassembled WGS sequence"/>
</dbReference>
<sequence length="260" mass="31260">MVFEIIEETTILMNGFHKEIKTRFNIDFSLFKKTEDERIYIINKEKINTIPVQENAFLRIVEELETLNYPIKIKTDYKGHFVEIFEHEKWLQEWEQKADELIGSFDYFDKAKDVKEYYYNIIKDKETFTKNKFKEPYWNLFFFNPPIDNINLPDIGTIFSWNIKAIGQIPCIGRTTILNPDSKDIVISFDSYQRLTHNIIEILKPNIKREIRWEDQTVKLHAESHFDNVEKKIKRKSASFQFLINEEIRYIEKINVTLKG</sequence>
<keyword evidence="2" id="KW-1185">Reference proteome</keyword>
<comment type="caution">
    <text evidence="1">The sequence shown here is derived from an EMBL/GenBank/DDBJ whole genome shotgun (WGS) entry which is preliminary data.</text>
</comment>
<evidence type="ECO:0000313" key="2">
    <source>
        <dbReference type="Proteomes" id="UP001589607"/>
    </source>
</evidence>
<evidence type="ECO:0008006" key="3">
    <source>
        <dbReference type="Google" id="ProtNLM"/>
    </source>
</evidence>
<gene>
    <name evidence="1" type="ORF">ACFFVF_01960</name>
</gene>
<organism evidence="1 2">
    <name type="scientific">Flavobacterium jumunjinense</name>
    <dbReference type="NCBI Taxonomy" id="998845"/>
    <lineage>
        <taxon>Bacteria</taxon>
        <taxon>Pseudomonadati</taxon>
        <taxon>Bacteroidota</taxon>
        <taxon>Flavobacteriia</taxon>
        <taxon>Flavobacteriales</taxon>
        <taxon>Flavobacteriaceae</taxon>
        <taxon>Flavobacterium</taxon>
    </lineage>
</organism>
<evidence type="ECO:0000313" key="1">
    <source>
        <dbReference type="EMBL" id="MFB9095267.1"/>
    </source>
</evidence>
<protein>
    <recommendedName>
        <fullName evidence="3">TIGR04255 family protein</fullName>
    </recommendedName>
</protein>
<dbReference type="RefSeq" id="WP_236457332.1">
    <property type="nucleotide sequence ID" value="NZ_CBCSGE010000027.1"/>
</dbReference>
<reference evidence="1 2" key="1">
    <citation type="submission" date="2024-09" db="EMBL/GenBank/DDBJ databases">
        <authorList>
            <person name="Sun Q."/>
            <person name="Mori K."/>
        </authorList>
    </citation>
    <scope>NUCLEOTIDE SEQUENCE [LARGE SCALE GENOMIC DNA]</scope>
    <source>
        <strain evidence="1 2">CECT 7955</strain>
    </source>
</reference>
<name>A0ABV5GIY7_9FLAO</name>